<keyword evidence="2" id="KW-0238">DNA-binding</keyword>
<dbReference type="Gene3D" id="1.10.443.10">
    <property type="entry name" value="Intergrase catalytic core"/>
    <property type="match status" value="1"/>
</dbReference>
<comment type="caution">
    <text evidence="5">The sequence shown here is derived from an EMBL/GenBank/DDBJ whole genome shotgun (WGS) entry which is preliminary data.</text>
</comment>
<dbReference type="Pfam" id="PF00589">
    <property type="entry name" value="Phage_integrase"/>
    <property type="match status" value="1"/>
</dbReference>
<organism evidence="5 6">
    <name type="scientific">Pontibacter populi</name>
    <dbReference type="NCBI Taxonomy" id="890055"/>
    <lineage>
        <taxon>Bacteria</taxon>
        <taxon>Pseudomonadati</taxon>
        <taxon>Bacteroidota</taxon>
        <taxon>Cytophagia</taxon>
        <taxon>Cytophagales</taxon>
        <taxon>Hymenobacteraceae</taxon>
        <taxon>Pontibacter</taxon>
    </lineage>
</organism>
<evidence type="ECO:0000256" key="3">
    <source>
        <dbReference type="ARBA" id="ARBA00023172"/>
    </source>
</evidence>
<keyword evidence="3" id="KW-0233">DNA recombination</keyword>
<dbReference type="InterPro" id="IPR050090">
    <property type="entry name" value="Tyrosine_recombinase_XerCD"/>
</dbReference>
<dbReference type="InterPro" id="IPR010998">
    <property type="entry name" value="Integrase_recombinase_N"/>
</dbReference>
<dbReference type="PANTHER" id="PTHR30349">
    <property type="entry name" value="PHAGE INTEGRASE-RELATED"/>
    <property type="match status" value="1"/>
</dbReference>
<dbReference type="EMBL" id="JBEOKT010000001">
    <property type="protein sequence ID" value="MER2996158.1"/>
    <property type="molecule type" value="Genomic_DNA"/>
</dbReference>
<dbReference type="PROSITE" id="PS51898">
    <property type="entry name" value="TYR_RECOMBINASE"/>
    <property type="match status" value="1"/>
</dbReference>
<evidence type="ECO:0000256" key="2">
    <source>
        <dbReference type="ARBA" id="ARBA00023125"/>
    </source>
</evidence>
<dbReference type="Gene3D" id="1.10.150.130">
    <property type="match status" value="1"/>
</dbReference>
<sequence>MNLSYYLETRSGHDAKKPTPITLFVRCRVNVGGNSKTQTVKLSTGKKIVAKYWDSEGQRIKPSYTGATELNSWLTTKKSAADKLLLLAGINNEELTSTRIKEIVRPLFVGSSIVEDSALSVWDVYEIFIETRSTQMVNSTIQKYKTNLSHLKEFSKEYKYPITFETLDHKFLERFVTYLIKEKKHINNTIEKSVTILKTFLNWATDHEYNTKLAFRKFKHVKEQVDIVYLTDDELQRLYKLDLTGKEALQKVRDVFCFGCYTGQRFSDIAKISREQIKGNTWNVITKKTKDIIEVPLNRYALEILEKYKGDEKPLPVISNQRTNEHLKTICKDAKIDELIPVTKFRGAEKIEGVKSKYDLIGTHTARRTFVTLWLEKGGRPETCMEITGHKNYKDFKKYIKITSKVMRVEMDNIFGSTPVMKAV</sequence>
<reference evidence="5 6" key="1">
    <citation type="submission" date="2024-06" db="EMBL/GenBank/DDBJ databases">
        <title>Pontibacter populi HYL7-15.</title>
        <authorList>
            <person name="Kim M.K."/>
        </authorList>
    </citation>
    <scope>NUCLEOTIDE SEQUENCE [LARGE SCALE GENOMIC DNA]</scope>
    <source>
        <strain evidence="5 6">HYL7-15</strain>
    </source>
</reference>
<dbReference type="SUPFAM" id="SSF56349">
    <property type="entry name" value="DNA breaking-rejoining enzymes"/>
    <property type="match status" value="1"/>
</dbReference>
<dbReference type="PANTHER" id="PTHR30349:SF64">
    <property type="entry name" value="PROPHAGE INTEGRASE INTD-RELATED"/>
    <property type="match status" value="1"/>
</dbReference>
<evidence type="ECO:0000313" key="6">
    <source>
        <dbReference type="Proteomes" id="UP001476807"/>
    </source>
</evidence>
<dbReference type="CDD" id="cd01185">
    <property type="entry name" value="INTN1_C_like"/>
    <property type="match status" value="1"/>
</dbReference>
<dbReference type="InterPro" id="IPR025269">
    <property type="entry name" value="SAM-like_dom"/>
</dbReference>
<dbReference type="InterPro" id="IPR002104">
    <property type="entry name" value="Integrase_catalytic"/>
</dbReference>
<feature type="domain" description="Tyr recombinase" evidence="4">
    <location>
        <begin position="225"/>
        <end position="412"/>
    </location>
</feature>
<dbReference type="InterPro" id="IPR013762">
    <property type="entry name" value="Integrase-like_cat_sf"/>
</dbReference>
<dbReference type="Proteomes" id="UP001476807">
    <property type="component" value="Unassembled WGS sequence"/>
</dbReference>
<keyword evidence="6" id="KW-1185">Reference proteome</keyword>
<name>A0ABV1RP58_9BACT</name>
<accession>A0ABV1RP58</accession>
<evidence type="ECO:0000256" key="1">
    <source>
        <dbReference type="ARBA" id="ARBA00008857"/>
    </source>
</evidence>
<dbReference type="Pfam" id="PF13102">
    <property type="entry name" value="Phage_int_SAM_5"/>
    <property type="match status" value="1"/>
</dbReference>
<comment type="similarity">
    <text evidence="1">Belongs to the 'phage' integrase family.</text>
</comment>
<evidence type="ECO:0000259" key="4">
    <source>
        <dbReference type="PROSITE" id="PS51898"/>
    </source>
</evidence>
<dbReference type="RefSeq" id="WP_350410296.1">
    <property type="nucleotide sequence ID" value="NZ_JBEOKT010000001.1"/>
</dbReference>
<gene>
    <name evidence="5" type="ORF">ABS362_01295</name>
</gene>
<protein>
    <submittedName>
        <fullName evidence="5">Site-specific integrase</fullName>
    </submittedName>
</protein>
<evidence type="ECO:0000313" key="5">
    <source>
        <dbReference type="EMBL" id="MER2996158.1"/>
    </source>
</evidence>
<dbReference type="InterPro" id="IPR011010">
    <property type="entry name" value="DNA_brk_join_enz"/>
</dbReference>
<proteinExistence type="inferred from homology"/>